<dbReference type="EMBL" id="PVZC01000008">
    <property type="protein sequence ID" value="PRX96138.1"/>
    <property type="molecule type" value="Genomic_DNA"/>
</dbReference>
<dbReference type="RefSeq" id="WP_106250815.1">
    <property type="nucleotide sequence ID" value="NZ_PVZC01000008.1"/>
</dbReference>
<evidence type="ECO:0000313" key="5">
    <source>
        <dbReference type="Proteomes" id="UP000237846"/>
    </source>
</evidence>
<organism evidence="4 5">
    <name type="scientific">Allonocardiopsis opalescens</name>
    <dbReference type="NCBI Taxonomy" id="1144618"/>
    <lineage>
        <taxon>Bacteria</taxon>
        <taxon>Bacillati</taxon>
        <taxon>Actinomycetota</taxon>
        <taxon>Actinomycetes</taxon>
        <taxon>Streptosporangiales</taxon>
        <taxon>Allonocardiopsis</taxon>
    </lineage>
</organism>
<dbReference type="AlphaFoldDB" id="A0A2T0PXH2"/>
<comment type="caution">
    <text evidence="4">The sequence shown here is derived from an EMBL/GenBank/DDBJ whole genome shotgun (WGS) entry which is preliminary data.</text>
</comment>
<dbReference type="SUPFAM" id="SSF55729">
    <property type="entry name" value="Acyl-CoA N-acyltransferases (Nat)"/>
    <property type="match status" value="1"/>
</dbReference>
<dbReference type="OrthoDB" id="5243635at2"/>
<gene>
    <name evidence="4" type="ORF">CLV72_108144</name>
</gene>
<feature type="domain" description="N-acetyltransferase" evidence="3">
    <location>
        <begin position="2"/>
        <end position="165"/>
    </location>
</feature>
<evidence type="ECO:0000259" key="3">
    <source>
        <dbReference type="PROSITE" id="PS51186"/>
    </source>
</evidence>
<accession>A0A2T0PXH2</accession>
<dbReference type="PANTHER" id="PTHR43877">
    <property type="entry name" value="AMINOALKYLPHOSPHONATE N-ACETYLTRANSFERASE-RELATED-RELATED"/>
    <property type="match status" value="1"/>
</dbReference>
<evidence type="ECO:0000313" key="4">
    <source>
        <dbReference type="EMBL" id="PRX96138.1"/>
    </source>
</evidence>
<protein>
    <submittedName>
        <fullName evidence="4">L-amino acid N-acyltransferase YncA</fullName>
    </submittedName>
</protein>
<evidence type="ECO:0000256" key="2">
    <source>
        <dbReference type="ARBA" id="ARBA00023315"/>
    </source>
</evidence>
<name>A0A2T0PXH2_9ACTN</name>
<evidence type="ECO:0000256" key="1">
    <source>
        <dbReference type="ARBA" id="ARBA00022679"/>
    </source>
</evidence>
<proteinExistence type="predicted"/>
<dbReference type="Proteomes" id="UP000237846">
    <property type="component" value="Unassembled WGS sequence"/>
</dbReference>
<dbReference type="Pfam" id="PF00583">
    <property type="entry name" value="Acetyltransf_1"/>
    <property type="match status" value="1"/>
</dbReference>
<sequence>MIEVRRARPEDGDALGEIHAAAWEASHAAFFEPEFTARAVASRRTRWHGRIAEGTGTILLAAVDGRPMAVSLQGPSPTRPGLVEILSFYCHPDGWGGGIAAALMTGTLRRAHDDGSPRVHLWTLRDTPQARRFYTKCGFTETGAVRGFDYGDGRPVDQVEYERAC</sequence>
<dbReference type="InterPro" id="IPR050832">
    <property type="entry name" value="Bact_Acetyltransf"/>
</dbReference>
<dbReference type="CDD" id="cd04301">
    <property type="entry name" value="NAT_SF"/>
    <property type="match status" value="1"/>
</dbReference>
<reference evidence="4 5" key="1">
    <citation type="submission" date="2018-03" db="EMBL/GenBank/DDBJ databases">
        <title>Genomic Encyclopedia of Archaeal and Bacterial Type Strains, Phase II (KMG-II): from individual species to whole genera.</title>
        <authorList>
            <person name="Goeker M."/>
        </authorList>
    </citation>
    <scope>NUCLEOTIDE SEQUENCE [LARGE SCALE GENOMIC DNA]</scope>
    <source>
        <strain evidence="4 5">DSM 45601</strain>
    </source>
</reference>
<dbReference type="Gene3D" id="3.40.630.30">
    <property type="match status" value="1"/>
</dbReference>
<dbReference type="GO" id="GO:0016747">
    <property type="term" value="F:acyltransferase activity, transferring groups other than amino-acyl groups"/>
    <property type="evidence" value="ECO:0007669"/>
    <property type="project" value="InterPro"/>
</dbReference>
<keyword evidence="5" id="KW-1185">Reference proteome</keyword>
<dbReference type="InterPro" id="IPR000182">
    <property type="entry name" value="GNAT_dom"/>
</dbReference>
<dbReference type="InterPro" id="IPR016181">
    <property type="entry name" value="Acyl_CoA_acyltransferase"/>
</dbReference>
<keyword evidence="2 4" id="KW-0012">Acyltransferase</keyword>
<dbReference type="PROSITE" id="PS51186">
    <property type="entry name" value="GNAT"/>
    <property type="match status" value="1"/>
</dbReference>
<keyword evidence="1 4" id="KW-0808">Transferase</keyword>